<feature type="transmembrane region" description="Helical" evidence="1">
    <location>
        <begin position="207"/>
        <end position="224"/>
    </location>
</feature>
<sequence>MSRGLGVTVALRESLPEWTATLFAAVSVLGDLAVIVPVLGVLYLVDVGESLRESHSHDGEEPLCSDRTAFLIATVFGGLALIVLLKATFALPRPPTELHAVVPSEHGFPSGHTMAATVFWGALALWTTVGRRRPRFATAATVVGLVGVSRMALGVHYLVDVFASVGFGTAYLAGMWYLARGIPVRAFVIAAVVALLSLAVTGGETRALLATAGTIGAAVGWWTVERAPVERRLRAAFAD</sequence>
<organism evidence="3 4">
    <name type="scientific">Halalkaliarchaeum desulfuricum</name>
    <dbReference type="NCBI Taxonomy" id="2055893"/>
    <lineage>
        <taxon>Archaea</taxon>
        <taxon>Methanobacteriati</taxon>
        <taxon>Methanobacteriota</taxon>
        <taxon>Stenosarchaea group</taxon>
        <taxon>Halobacteria</taxon>
        <taxon>Halobacteriales</taxon>
        <taxon>Haloferacaceae</taxon>
        <taxon>Halalkaliarchaeum</taxon>
    </lineage>
</organism>
<evidence type="ECO:0000256" key="1">
    <source>
        <dbReference type="SAM" id="Phobius"/>
    </source>
</evidence>
<gene>
    <name evidence="3" type="ORF">AArcSl_1214</name>
</gene>
<evidence type="ECO:0000313" key="4">
    <source>
        <dbReference type="Proteomes" id="UP000263012"/>
    </source>
</evidence>
<accession>A0A343TIC5</accession>
<feature type="transmembrane region" description="Helical" evidence="1">
    <location>
        <begin position="136"/>
        <end position="155"/>
    </location>
</feature>
<dbReference type="Pfam" id="PF01569">
    <property type="entry name" value="PAP2"/>
    <property type="match status" value="1"/>
</dbReference>
<evidence type="ECO:0000313" key="3">
    <source>
        <dbReference type="EMBL" id="AUX08847.1"/>
    </source>
</evidence>
<dbReference type="InterPro" id="IPR036938">
    <property type="entry name" value="PAP2/HPO_sf"/>
</dbReference>
<feature type="transmembrane region" description="Helical" evidence="1">
    <location>
        <begin position="161"/>
        <end position="179"/>
    </location>
</feature>
<dbReference type="PANTHER" id="PTHR14969:SF13">
    <property type="entry name" value="AT30094P"/>
    <property type="match status" value="1"/>
</dbReference>
<dbReference type="Proteomes" id="UP000263012">
    <property type="component" value="Chromosome"/>
</dbReference>
<dbReference type="GeneID" id="37877562"/>
<feature type="transmembrane region" description="Helical" evidence="1">
    <location>
        <begin position="184"/>
        <end position="201"/>
    </location>
</feature>
<keyword evidence="4" id="KW-1185">Reference proteome</keyword>
<dbReference type="InterPro" id="IPR000326">
    <property type="entry name" value="PAP2/HPO"/>
</dbReference>
<dbReference type="SMART" id="SM00014">
    <property type="entry name" value="acidPPc"/>
    <property type="match status" value="1"/>
</dbReference>
<feature type="transmembrane region" description="Helical" evidence="1">
    <location>
        <begin position="69"/>
        <end position="91"/>
    </location>
</feature>
<reference evidence="4" key="1">
    <citation type="submission" date="2017-11" db="EMBL/GenBank/DDBJ databases">
        <title>Phenotypic and genomic properties of facultatively anaerobic sulfur-reducing natronoarchaea from hypersaline soda lakes.</title>
        <authorList>
            <person name="Sorokin D.Y."/>
            <person name="Kublanov I.V."/>
            <person name="Roman P."/>
            <person name="Sinninghe Damste J.S."/>
            <person name="Golyshin P.N."/>
            <person name="Rojo D."/>
            <person name="Ciordia S."/>
            <person name="Mena M.D.C."/>
            <person name="Ferrer M."/>
            <person name="Messina E."/>
            <person name="Smedile F."/>
            <person name="La Spada G."/>
            <person name="La Cono V."/>
            <person name="Yakimov M.M."/>
        </authorList>
    </citation>
    <scope>NUCLEOTIDE SEQUENCE [LARGE SCALE GENOMIC DNA]</scope>
    <source>
        <strain evidence="4">AArc-Sl</strain>
    </source>
</reference>
<keyword evidence="1" id="KW-0472">Membrane</keyword>
<keyword evidence="1" id="KW-1133">Transmembrane helix</keyword>
<dbReference type="EMBL" id="CP025066">
    <property type="protein sequence ID" value="AUX08847.1"/>
    <property type="molecule type" value="Genomic_DNA"/>
</dbReference>
<feature type="domain" description="Phosphatidic acid phosphatase type 2/haloperoxidase" evidence="2">
    <location>
        <begin position="68"/>
        <end position="176"/>
    </location>
</feature>
<proteinExistence type="predicted"/>
<dbReference type="PANTHER" id="PTHR14969">
    <property type="entry name" value="SPHINGOSINE-1-PHOSPHATE PHOSPHOHYDROLASE"/>
    <property type="match status" value="1"/>
</dbReference>
<dbReference type="AlphaFoldDB" id="A0A343TIC5"/>
<dbReference type="Gene3D" id="1.20.144.10">
    <property type="entry name" value="Phosphatidic acid phosphatase type 2/haloperoxidase"/>
    <property type="match status" value="1"/>
</dbReference>
<dbReference type="SUPFAM" id="SSF48317">
    <property type="entry name" value="Acid phosphatase/Vanadium-dependent haloperoxidase"/>
    <property type="match status" value="1"/>
</dbReference>
<dbReference type="KEGG" id="hdf:AArcSl_1214"/>
<evidence type="ECO:0000259" key="2">
    <source>
        <dbReference type="SMART" id="SM00014"/>
    </source>
</evidence>
<feature type="transmembrane region" description="Helical" evidence="1">
    <location>
        <begin position="111"/>
        <end position="129"/>
    </location>
</feature>
<feature type="transmembrane region" description="Helical" evidence="1">
    <location>
        <begin position="20"/>
        <end position="45"/>
    </location>
</feature>
<protein>
    <submittedName>
        <fullName evidence="3">Phosphoesterase PA-phosphatase related protein</fullName>
    </submittedName>
</protein>
<dbReference type="RefSeq" id="WP_119816459.1">
    <property type="nucleotide sequence ID" value="NZ_CP025066.1"/>
</dbReference>
<dbReference type="OrthoDB" id="10182at2157"/>
<name>A0A343TIC5_9EURY</name>
<keyword evidence="1" id="KW-0812">Transmembrane</keyword>